<dbReference type="PANTHER" id="PTHR16055">
    <property type="entry name" value="INTEGRATOR COMPLEX SUBUNIT 10"/>
    <property type="match status" value="1"/>
</dbReference>
<keyword evidence="4" id="KW-0539">Nucleus</keyword>
<organism evidence="5 6">
    <name type="scientific">Cloeon dipterum</name>
    <dbReference type="NCBI Taxonomy" id="197152"/>
    <lineage>
        <taxon>Eukaryota</taxon>
        <taxon>Metazoa</taxon>
        <taxon>Ecdysozoa</taxon>
        <taxon>Arthropoda</taxon>
        <taxon>Hexapoda</taxon>
        <taxon>Insecta</taxon>
        <taxon>Pterygota</taxon>
        <taxon>Palaeoptera</taxon>
        <taxon>Ephemeroptera</taxon>
        <taxon>Pisciforma</taxon>
        <taxon>Baetidae</taxon>
        <taxon>Cloeon</taxon>
    </lineage>
</organism>
<dbReference type="OrthoDB" id="18145at2759"/>
<dbReference type="GO" id="GO:0032039">
    <property type="term" value="C:integrator complex"/>
    <property type="evidence" value="ECO:0007669"/>
    <property type="project" value="InterPro"/>
</dbReference>
<evidence type="ECO:0000256" key="4">
    <source>
        <dbReference type="ARBA" id="ARBA00023242"/>
    </source>
</evidence>
<evidence type="ECO:0000313" key="6">
    <source>
        <dbReference type="Proteomes" id="UP000494165"/>
    </source>
</evidence>
<comment type="caution">
    <text evidence="5">The sequence shown here is derived from an EMBL/GenBank/DDBJ whole genome shotgun (WGS) entry which is preliminary data.</text>
</comment>
<gene>
    <name evidence="5" type="ORF">CLODIP_2_CD13804</name>
</gene>
<comment type="similarity">
    <text evidence="2">Belongs to the Integrator subunit 10 family.</text>
</comment>
<accession>A0A8S1D1B8</accession>
<dbReference type="PANTHER" id="PTHR16055:SF2">
    <property type="entry name" value="INTEGRATOR COMPLEX SUBUNIT 10"/>
    <property type="match status" value="1"/>
</dbReference>
<dbReference type="Pfam" id="PF21045">
    <property type="entry name" value="INT10"/>
    <property type="match status" value="2"/>
</dbReference>
<dbReference type="InterPro" id="IPR026164">
    <property type="entry name" value="Int_cplx_su10"/>
</dbReference>
<comment type="subcellular location">
    <subcellularLocation>
        <location evidence="1">Nucleus</location>
    </subcellularLocation>
</comment>
<proteinExistence type="inferred from homology"/>
<reference evidence="5 6" key="1">
    <citation type="submission" date="2020-04" db="EMBL/GenBank/DDBJ databases">
        <authorList>
            <person name="Alioto T."/>
            <person name="Alioto T."/>
            <person name="Gomez Garrido J."/>
        </authorList>
    </citation>
    <scope>NUCLEOTIDE SEQUENCE [LARGE SCALE GENOMIC DNA]</scope>
</reference>
<dbReference type="GO" id="GO:0016180">
    <property type="term" value="P:snRNA processing"/>
    <property type="evidence" value="ECO:0007669"/>
    <property type="project" value="InterPro"/>
</dbReference>
<keyword evidence="6" id="KW-1185">Reference proteome</keyword>
<evidence type="ECO:0000256" key="3">
    <source>
        <dbReference type="ARBA" id="ARBA00016811"/>
    </source>
</evidence>
<dbReference type="EMBL" id="CADEPI010000093">
    <property type="protein sequence ID" value="CAB3374081.1"/>
    <property type="molecule type" value="Genomic_DNA"/>
</dbReference>
<evidence type="ECO:0000256" key="1">
    <source>
        <dbReference type="ARBA" id="ARBA00004123"/>
    </source>
</evidence>
<dbReference type="AlphaFoldDB" id="A0A8S1D1B8"/>
<name>A0A8S1D1B8_9INSE</name>
<dbReference type="Proteomes" id="UP000494165">
    <property type="component" value="Unassembled WGS sequence"/>
</dbReference>
<evidence type="ECO:0000313" key="5">
    <source>
        <dbReference type="EMBL" id="CAB3374081.1"/>
    </source>
</evidence>
<protein>
    <recommendedName>
        <fullName evidence="3">Integrator complex subunit 10</fullName>
    </recommendedName>
</protein>
<dbReference type="PRINTS" id="PR02106">
    <property type="entry name" value="INTSUBUNIT10"/>
</dbReference>
<sequence>MLTAKSLFPSNFSVQFEVYNIEKALKHVKEAALCFSTLFQKFGQEPVIWQEVQALTKPNNNNPEAAFLQEMFSHIPQEVQQSVLVATADRTEDTMEQCRILLLLLKKFPLTAPHHAPNLVELLLAAERHDNSGFLNSYQKFLVVQVLPIIGENNSIVLLPKYIFKLLHKAIDLYCNLLLHPNKDHILTEEEREVAVADPWVGLFSVQESLGAKLGWTLSSPSPLGGNKEVYFHKLMHMSTTRSLNASQIKELVYCSTTFLLLCLHEYSTFLSTTTGSNGATQEVPLLLVEAFLSETRETGPSAAKRPRVRSTEEELLSLPTITVSPSGSASAKQSLVQTFWLAVKTWDLLKSNETFHREFVHLKQQLHLDDGPWLFTFLQDKALLRGLPYPDEEFPSSPPIAPLPNMLRLASSAYIMRNYLKASEFAINAVNYLPAGPSGQLSTGLRAPSPSRRHLHYLALIKVEVLQYCSKLLTHCLQEMLGSLAGDAALGHSLVLLQLDWPQEEELASSLLKQVTVMRRFSYPLFTRYIINVDLLEEFTYLASEQGGSVALDILPTATTQLPRRMATRGVDKGAKEDFRLAMKRQVARSSENIQSLVQQFLINERAAVLQTVSGNLIPSPKNAPLVKSNDNLMMIMPNLTFIHE</sequence>
<evidence type="ECO:0000256" key="2">
    <source>
        <dbReference type="ARBA" id="ARBA00010391"/>
    </source>
</evidence>